<dbReference type="EMBL" id="JAGHKO010000011">
    <property type="protein sequence ID" value="MBO9204182.1"/>
    <property type="molecule type" value="Genomic_DNA"/>
</dbReference>
<keyword evidence="1" id="KW-1133">Transmembrane helix</keyword>
<comment type="caution">
    <text evidence="4">The sequence shown here is derived from an EMBL/GenBank/DDBJ whole genome shotgun (WGS) entry which is preliminary data.</text>
</comment>
<dbReference type="Pfam" id="PF16344">
    <property type="entry name" value="FecR_C"/>
    <property type="match status" value="1"/>
</dbReference>
<sequence>MQKDAIRYLIGQYMNDELTAQQQAELLQLLGQHEERELIEMLREMMEAESVGATAVDADAMQASLQRVLSADKPVAEMPGRVLTISRRWRWVAAAACLLAVGITGYVLLNKKSTTVPVAATSNPYKNDVQPGGQKAMLTLADGKQIVLDSAGNGLLAQQGNAQVVKEGAGLKYQSAGSGRSDVTYNTLSTPRGGEYKLILPDGSKVWLNSASTLRYPTAFTGSTREVALEGEGYFEVTKLAAKPFRVITKTQFIEVLGTHFNVNAYSDEAATKTTLLEGKVKVMNDERSAILKPGEQASVSQSSQKSQPITVQTVDVEETVAWTNGQFIFREQRIESIMKQISRWYNVEVAFAGKPTQEGFTATIPRSVPVSKVLRYLELTTLVHFKIDGNRITVLP</sequence>
<dbReference type="InterPro" id="IPR012373">
    <property type="entry name" value="Ferrdict_sens_TM"/>
</dbReference>
<keyword evidence="1" id="KW-0472">Membrane</keyword>
<feature type="domain" description="FecR protein" evidence="2">
    <location>
        <begin position="187"/>
        <end position="282"/>
    </location>
</feature>
<organism evidence="4 5">
    <name type="scientific">Niastella soli</name>
    <dbReference type="NCBI Taxonomy" id="2821487"/>
    <lineage>
        <taxon>Bacteria</taxon>
        <taxon>Pseudomonadati</taxon>
        <taxon>Bacteroidota</taxon>
        <taxon>Chitinophagia</taxon>
        <taxon>Chitinophagales</taxon>
        <taxon>Chitinophagaceae</taxon>
        <taxon>Niastella</taxon>
    </lineage>
</organism>
<protein>
    <submittedName>
        <fullName evidence="4">FecR family protein</fullName>
    </submittedName>
</protein>
<dbReference type="InterPro" id="IPR032508">
    <property type="entry name" value="FecR_C"/>
</dbReference>
<dbReference type="Gene3D" id="2.60.120.1440">
    <property type="match status" value="1"/>
</dbReference>
<dbReference type="Gene3D" id="3.55.50.30">
    <property type="match status" value="1"/>
</dbReference>
<evidence type="ECO:0000313" key="5">
    <source>
        <dbReference type="Proteomes" id="UP000677244"/>
    </source>
</evidence>
<keyword evidence="5" id="KW-1185">Reference proteome</keyword>
<gene>
    <name evidence="4" type="ORF">J7I42_28095</name>
</gene>
<evidence type="ECO:0000259" key="3">
    <source>
        <dbReference type="Pfam" id="PF16344"/>
    </source>
</evidence>
<dbReference type="Pfam" id="PF04773">
    <property type="entry name" value="FecR"/>
    <property type="match status" value="1"/>
</dbReference>
<feature type="domain" description="Protein FecR C-terminal" evidence="3">
    <location>
        <begin position="327"/>
        <end position="395"/>
    </location>
</feature>
<feature type="transmembrane region" description="Helical" evidence="1">
    <location>
        <begin position="91"/>
        <end position="109"/>
    </location>
</feature>
<dbReference type="RefSeq" id="WP_209142495.1">
    <property type="nucleotide sequence ID" value="NZ_JAGHKO010000011.1"/>
</dbReference>
<keyword evidence="1" id="KW-0812">Transmembrane</keyword>
<reference evidence="4 5" key="1">
    <citation type="submission" date="2021-03" db="EMBL/GenBank/DDBJ databases">
        <title>Assistant Professor.</title>
        <authorList>
            <person name="Huq M.A."/>
        </authorList>
    </citation>
    <scope>NUCLEOTIDE SEQUENCE [LARGE SCALE GENOMIC DNA]</scope>
    <source>
        <strain evidence="4 5">MAH-29</strain>
    </source>
</reference>
<proteinExistence type="predicted"/>
<dbReference type="InterPro" id="IPR006860">
    <property type="entry name" value="FecR"/>
</dbReference>
<name>A0ABS3Z1Y9_9BACT</name>
<evidence type="ECO:0000313" key="4">
    <source>
        <dbReference type="EMBL" id="MBO9204182.1"/>
    </source>
</evidence>
<dbReference type="PANTHER" id="PTHR30273:SF2">
    <property type="entry name" value="PROTEIN FECR"/>
    <property type="match status" value="1"/>
</dbReference>
<accession>A0ABS3Z1Y9</accession>
<evidence type="ECO:0000256" key="1">
    <source>
        <dbReference type="SAM" id="Phobius"/>
    </source>
</evidence>
<dbReference type="Proteomes" id="UP000677244">
    <property type="component" value="Unassembled WGS sequence"/>
</dbReference>
<evidence type="ECO:0000259" key="2">
    <source>
        <dbReference type="Pfam" id="PF04773"/>
    </source>
</evidence>
<dbReference type="PANTHER" id="PTHR30273">
    <property type="entry name" value="PERIPLASMIC SIGNAL SENSOR AND SIGMA FACTOR ACTIVATOR FECR-RELATED"/>
    <property type="match status" value="1"/>
</dbReference>